<dbReference type="Proteomes" id="UP000331127">
    <property type="component" value="Unassembled WGS sequence"/>
</dbReference>
<organism evidence="2 3">
    <name type="scientific">Acrocarpospora macrocephala</name>
    <dbReference type="NCBI Taxonomy" id="150177"/>
    <lineage>
        <taxon>Bacteria</taxon>
        <taxon>Bacillati</taxon>
        <taxon>Actinomycetota</taxon>
        <taxon>Actinomycetes</taxon>
        <taxon>Streptosporangiales</taxon>
        <taxon>Streptosporangiaceae</taxon>
        <taxon>Acrocarpospora</taxon>
    </lineage>
</organism>
<sequence>MPALSRPAVVAAGSYTPSFSVRRGRRRVLVANGDEDAVTLAIEAAQDCLTRYEGPVDELHLAFARPELVNGPQAEIVREAAGLDASVTVSVSAGDSLAGLAALAAAMNAVQAGRVRSVLLVAAESGDGERVSAGAVAVLVAGSDAPALRPGAQRSAGDVVYGNWTDGDGVRHIGDGRYLDRYVADHAKAALAALDGPPPAAVTGVAAAAVAAACGSDRSAVLPDRGVAGPLLAVLAAGSAATGSAATVVATTASRAVALSIEVDAGARPLLPALPGPVPELPEPIEVRSSPPLSLPGGSPFFRRSARELLRLEGARCDGCGHVVFPPSQRPVCPSCHGYGFTPAPLSRTGRVYTSIVNRFLPTGFGDQMILVLAELDDGSRYWAPTSGMGPDEVEIGAGVELRIRRFTGDGGAPVYAMKFVPPRTARETESRDVA</sequence>
<dbReference type="SUPFAM" id="SSF50249">
    <property type="entry name" value="Nucleic acid-binding proteins"/>
    <property type="match status" value="1"/>
</dbReference>
<dbReference type="InterPro" id="IPR022002">
    <property type="entry name" value="ChsH2_Znr"/>
</dbReference>
<keyword evidence="3" id="KW-1185">Reference proteome</keyword>
<dbReference type="InterPro" id="IPR052513">
    <property type="entry name" value="Thioester_dehydratase-like"/>
</dbReference>
<dbReference type="InterPro" id="IPR016039">
    <property type="entry name" value="Thiolase-like"/>
</dbReference>
<dbReference type="AlphaFoldDB" id="A0A5M3X3Y0"/>
<protein>
    <recommendedName>
        <fullName evidence="1">ChsH2 rubredoxin-like zinc ribbon domain-containing protein</fullName>
    </recommendedName>
</protein>
<dbReference type="PANTHER" id="PTHR34075">
    <property type="entry name" value="BLR3430 PROTEIN"/>
    <property type="match status" value="1"/>
</dbReference>
<feature type="domain" description="ChsH2 rubredoxin-like zinc ribbon" evidence="1">
    <location>
        <begin position="306"/>
        <end position="338"/>
    </location>
</feature>
<comment type="caution">
    <text evidence="2">The sequence shown here is derived from an EMBL/GenBank/DDBJ whole genome shotgun (WGS) entry which is preliminary data.</text>
</comment>
<dbReference type="Gene3D" id="6.10.30.10">
    <property type="match status" value="1"/>
</dbReference>
<proteinExistence type="predicted"/>
<accession>A0A5M3X3Y0</accession>
<dbReference type="RefSeq" id="WP_155360865.1">
    <property type="nucleotide sequence ID" value="NZ_BAAAHL010000078.1"/>
</dbReference>
<dbReference type="GO" id="GO:0016746">
    <property type="term" value="F:acyltransferase activity"/>
    <property type="evidence" value="ECO:0007669"/>
    <property type="project" value="InterPro"/>
</dbReference>
<evidence type="ECO:0000259" key="1">
    <source>
        <dbReference type="Pfam" id="PF12172"/>
    </source>
</evidence>
<dbReference type="OrthoDB" id="4303499at2"/>
<dbReference type="SUPFAM" id="SSF53901">
    <property type="entry name" value="Thiolase-like"/>
    <property type="match status" value="1"/>
</dbReference>
<gene>
    <name evidence="2" type="ORF">Amac_093680</name>
</gene>
<evidence type="ECO:0000313" key="3">
    <source>
        <dbReference type="Proteomes" id="UP000331127"/>
    </source>
</evidence>
<dbReference type="EMBL" id="BLAE01000083">
    <property type="protein sequence ID" value="GES15770.1"/>
    <property type="molecule type" value="Genomic_DNA"/>
</dbReference>
<dbReference type="Gene3D" id="3.40.47.10">
    <property type="match status" value="1"/>
</dbReference>
<reference evidence="2 3" key="1">
    <citation type="submission" date="2019-10" db="EMBL/GenBank/DDBJ databases">
        <title>Whole genome shotgun sequence of Acrocarpospora macrocephala NBRC 16266.</title>
        <authorList>
            <person name="Ichikawa N."/>
            <person name="Kimura A."/>
            <person name="Kitahashi Y."/>
            <person name="Komaki H."/>
            <person name="Oguchi A."/>
        </authorList>
    </citation>
    <scope>NUCLEOTIDE SEQUENCE [LARGE SCALE GENOMIC DNA]</scope>
    <source>
        <strain evidence="2 3">NBRC 16266</strain>
    </source>
</reference>
<dbReference type="PANTHER" id="PTHR34075:SF5">
    <property type="entry name" value="BLR3430 PROTEIN"/>
    <property type="match status" value="1"/>
</dbReference>
<dbReference type="Pfam" id="PF12172">
    <property type="entry name" value="zf-ChsH2"/>
    <property type="match status" value="1"/>
</dbReference>
<dbReference type="InterPro" id="IPR012340">
    <property type="entry name" value="NA-bd_OB-fold"/>
</dbReference>
<evidence type="ECO:0000313" key="2">
    <source>
        <dbReference type="EMBL" id="GES15770.1"/>
    </source>
</evidence>
<name>A0A5M3X3Y0_9ACTN</name>